<proteinExistence type="predicted"/>
<dbReference type="Proteomes" id="UP000051789">
    <property type="component" value="Unassembled WGS sequence"/>
</dbReference>
<sequence length="92" mass="10627">MLGAFLVLWYAEDFIMDTSLGLNAAFTFMSHLVFIIMSWRLLIVLRFDKILKPNRVNESRLLLFFIAVALGYLVSSCFLSLVQAARNLFYLL</sequence>
<accession>A0A0R2CI13</accession>
<dbReference type="Pfam" id="PF06612">
    <property type="entry name" value="DUF1146"/>
    <property type="match status" value="1"/>
</dbReference>
<keyword evidence="3" id="KW-1185">Reference proteome</keyword>
<gene>
    <name evidence="2" type="ORF">FD19_GL000145</name>
</gene>
<protein>
    <recommendedName>
        <fullName evidence="4">DUF1146 domain-containing protein</fullName>
    </recommendedName>
</protein>
<comment type="caution">
    <text evidence="2">The sequence shown here is derived from an EMBL/GenBank/DDBJ whole genome shotgun (WGS) entry which is preliminary data.</text>
</comment>
<dbReference type="InterPro" id="IPR009526">
    <property type="entry name" value="DUF1146"/>
</dbReference>
<feature type="transmembrane region" description="Helical" evidence="1">
    <location>
        <begin position="62"/>
        <end position="82"/>
    </location>
</feature>
<dbReference type="PATRIC" id="fig|1423810.4.peg.149"/>
<organism evidence="2 3">
    <name type="scientific">Lacticaseibacillus thailandensis DSM 22698 = JCM 13996</name>
    <dbReference type="NCBI Taxonomy" id="1423810"/>
    <lineage>
        <taxon>Bacteria</taxon>
        <taxon>Bacillati</taxon>
        <taxon>Bacillota</taxon>
        <taxon>Bacilli</taxon>
        <taxon>Lactobacillales</taxon>
        <taxon>Lactobacillaceae</taxon>
        <taxon>Lacticaseibacillus</taxon>
    </lineage>
</organism>
<dbReference type="EMBL" id="AYZK01000001">
    <property type="protein sequence ID" value="KRM87868.1"/>
    <property type="molecule type" value="Genomic_DNA"/>
</dbReference>
<keyword evidence="1" id="KW-1133">Transmembrane helix</keyword>
<keyword evidence="1" id="KW-0472">Membrane</keyword>
<feature type="transmembrane region" description="Helical" evidence="1">
    <location>
        <begin position="20"/>
        <end position="42"/>
    </location>
</feature>
<keyword evidence="1" id="KW-0812">Transmembrane</keyword>
<dbReference type="STRING" id="1423810.FD19_GL000145"/>
<evidence type="ECO:0008006" key="4">
    <source>
        <dbReference type="Google" id="ProtNLM"/>
    </source>
</evidence>
<name>A0A0R2CI13_9LACO</name>
<evidence type="ECO:0000256" key="1">
    <source>
        <dbReference type="SAM" id="Phobius"/>
    </source>
</evidence>
<evidence type="ECO:0000313" key="2">
    <source>
        <dbReference type="EMBL" id="KRM87868.1"/>
    </source>
</evidence>
<dbReference type="AlphaFoldDB" id="A0A0R2CI13"/>
<evidence type="ECO:0000313" key="3">
    <source>
        <dbReference type="Proteomes" id="UP000051789"/>
    </source>
</evidence>
<dbReference type="NCBIfam" id="TIGR02327">
    <property type="entry name" value="int_mem_ywzB"/>
    <property type="match status" value="1"/>
</dbReference>
<reference evidence="2 3" key="1">
    <citation type="journal article" date="2015" name="Genome Announc.">
        <title>Expanding the biotechnology potential of lactobacilli through comparative genomics of 213 strains and associated genera.</title>
        <authorList>
            <person name="Sun Z."/>
            <person name="Harris H.M."/>
            <person name="McCann A."/>
            <person name="Guo C."/>
            <person name="Argimon S."/>
            <person name="Zhang W."/>
            <person name="Yang X."/>
            <person name="Jeffery I.B."/>
            <person name="Cooney J.C."/>
            <person name="Kagawa T.F."/>
            <person name="Liu W."/>
            <person name="Song Y."/>
            <person name="Salvetti E."/>
            <person name="Wrobel A."/>
            <person name="Rasinkangas P."/>
            <person name="Parkhill J."/>
            <person name="Rea M.C."/>
            <person name="O'Sullivan O."/>
            <person name="Ritari J."/>
            <person name="Douillard F.P."/>
            <person name="Paul Ross R."/>
            <person name="Yang R."/>
            <person name="Briner A.E."/>
            <person name="Felis G.E."/>
            <person name="de Vos W.M."/>
            <person name="Barrangou R."/>
            <person name="Klaenhammer T.R."/>
            <person name="Caufield P.W."/>
            <person name="Cui Y."/>
            <person name="Zhang H."/>
            <person name="O'Toole P.W."/>
        </authorList>
    </citation>
    <scope>NUCLEOTIDE SEQUENCE [LARGE SCALE GENOMIC DNA]</scope>
    <source>
        <strain evidence="2 3">DSM 22698</strain>
    </source>
</reference>